<keyword evidence="2" id="KW-1185">Reference proteome</keyword>
<dbReference type="EMBL" id="JAYMYQ010000002">
    <property type="protein sequence ID" value="KAK7349587.1"/>
    <property type="molecule type" value="Genomic_DNA"/>
</dbReference>
<proteinExistence type="predicted"/>
<name>A0AAN9M849_CANGL</name>
<evidence type="ECO:0000313" key="1">
    <source>
        <dbReference type="EMBL" id="KAK7349587.1"/>
    </source>
</evidence>
<reference evidence="1 2" key="1">
    <citation type="submission" date="2024-01" db="EMBL/GenBank/DDBJ databases">
        <title>The genomes of 5 underutilized Papilionoideae crops provide insights into root nodulation and disease resistanc.</title>
        <authorList>
            <person name="Jiang F."/>
        </authorList>
    </citation>
    <scope>NUCLEOTIDE SEQUENCE [LARGE SCALE GENOMIC DNA]</scope>
    <source>
        <strain evidence="1">LVBAO_FW01</strain>
        <tissue evidence="1">Leaves</tissue>
    </source>
</reference>
<gene>
    <name evidence="1" type="ORF">VNO77_07068</name>
</gene>
<sequence length="86" mass="9727">MPATGSTTYLRFIIVTHAHGVQYTRLDGFFKLMQGVLRDKVASSDLQSLFETQVQSYDHTTSFGIHVFSLDLGSNLIKLRHARQNL</sequence>
<accession>A0AAN9M849</accession>
<evidence type="ECO:0000313" key="2">
    <source>
        <dbReference type="Proteomes" id="UP001367508"/>
    </source>
</evidence>
<comment type="caution">
    <text evidence="1">The sequence shown here is derived from an EMBL/GenBank/DDBJ whole genome shotgun (WGS) entry which is preliminary data.</text>
</comment>
<organism evidence="1 2">
    <name type="scientific">Canavalia gladiata</name>
    <name type="common">Sword bean</name>
    <name type="synonym">Dolichos gladiatus</name>
    <dbReference type="NCBI Taxonomy" id="3824"/>
    <lineage>
        <taxon>Eukaryota</taxon>
        <taxon>Viridiplantae</taxon>
        <taxon>Streptophyta</taxon>
        <taxon>Embryophyta</taxon>
        <taxon>Tracheophyta</taxon>
        <taxon>Spermatophyta</taxon>
        <taxon>Magnoliopsida</taxon>
        <taxon>eudicotyledons</taxon>
        <taxon>Gunneridae</taxon>
        <taxon>Pentapetalae</taxon>
        <taxon>rosids</taxon>
        <taxon>fabids</taxon>
        <taxon>Fabales</taxon>
        <taxon>Fabaceae</taxon>
        <taxon>Papilionoideae</taxon>
        <taxon>50 kb inversion clade</taxon>
        <taxon>NPAAA clade</taxon>
        <taxon>indigoferoid/millettioid clade</taxon>
        <taxon>Phaseoleae</taxon>
        <taxon>Canavalia</taxon>
    </lineage>
</organism>
<dbReference type="AlphaFoldDB" id="A0AAN9M849"/>
<protein>
    <submittedName>
        <fullName evidence="1">Uncharacterized protein</fullName>
    </submittedName>
</protein>
<dbReference type="Proteomes" id="UP001367508">
    <property type="component" value="Unassembled WGS sequence"/>
</dbReference>